<keyword evidence="1" id="KW-1133">Transmembrane helix</keyword>
<evidence type="ECO:0000313" key="2">
    <source>
        <dbReference type="EMBL" id="MFF5293876.1"/>
    </source>
</evidence>
<evidence type="ECO:0000313" key="3">
    <source>
        <dbReference type="Proteomes" id="UP001602245"/>
    </source>
</evidence>
<gene>
    <name evidence="2" type="ORF">ACFY35_30965</name>
</gene>
<dbReference type="InterPro" id="IPR025519">
    <property type="entry name" value="DUF4407"/>
</dbReference>
<organism evidence="2 3">
    <name type="scientific">Paractinoplanes globisporus</name>
    <dbReference type="NCBI Taxonomy" id="113565"/>
    <lineage>
        <taxon>Bacteria</taxon>
        <taxon>Bacillati</taxon>
        <taxon>Actinomycetota</taxon>
        <taxon>Actinomycetes</taxon>
        <taxon>Micromonosporales</taxon>
        <taxon>Micromonosporaceae</taxon>
        <taxon>Paractinoplanes</taxon>
    </lineage>
</organism>
<comment type="caution">
    <text evidence="2">The sequence shown here is derived from an EMBL/GenBank/DDBJ whole genome shotgun (WGS) entry which is preliminary data.</text>
</comment>
<protein>
    <submittedName>
        <fullName evidence="2">DUF4407 domain-containing protein</fullName>
    </submittedName>
</protein>
<name>A0ABW6WKQ6_9ACTN</name>
<proteinExistence type="predicted"/>
<evidence type="ECO:0000256" key="1">
    <source>
        <dbReference type="SAM" id="Phobius"/>
    </source>
</evidence>
<keyword evidence="3" id="KW-1185">Reference proteome</keyword>
<feature type="transmembrane region" description="Helical" evidence="1">
    <location>
        <begin position="109"/>
        <end position="130"/>
    </location>
</feature>
<reference evidence="2 3" key="1">
    <citation type="submission" date="2024-10" db="EMBL/GenBank/DDBJ databases">
        <title>The Natural Products Discovery Center: Release of the First 8490 Sequenced Strains for Exploring Actinobacteria Biosynthetic Diversity.</title>
        <authorList>
            <person name="Kalkreuter E."/>
            <person name="Kautsar S.A."/>
            <person name="Yang D."/>
            <person name="Bader C.D."/>
            <person name="Teijaro C.N."/>
            <person name="Fluegel L."/>
            <person name="Davis C.M."/>
            <person name="Simpson J.R."/>
            <person name="Lauterbach L."/>
            <person name="Steele A.D."/>
            <person name="Gui C."/>
            <person name="Meng S."/>
            <person name="Li G."/>
            <person name="Viehrig K."/>
            <person name="Ye F."/>
            <person name="Su P."/>
            <person name="Kiefer A.F."/>
            <person name="Nichols A."/>
            <person name="Cepeda A.J."/>
            <person name="Yan W."/>
            <person name="Fan B."/>
            <person name="Jiang Y."/>
            <person name="Adhikari A."/>
            <person name="Zheng C.-J."/>
            <person name="Schuster L."/>
            <person name="Cowan T.M."/>
            <person name="Smanski M.J."/>
            <person name="Chevrette M.G."/>
            <person name="De Carvalho L.P.S."/>
            <person name="Shen B."/>
        </authorList>
    </citation>
    <scope>NUCLEOTIDE SEQUENCE [LARGE SCALE GENOMIC DNA]</scope>
    <source>
        <strain evidence="2 3">NPDC000087</strain>
    </source>
</reference>
<accession>A0ABW6WKQ6</accession>
<sequence length="449" mass="49478">MPNGRRHILLRVANVNPESVITHTDRVLYSAIGVFVLLYFAYATVGGAAFIDASSNYQQPWYRWLVGPLVAAGVVAFDRAVVGRVSISYDKLDSTDPCEFLRKPTAGLYIGRLGLAVLFAVIITEPLMLARYQGEIDARLNEVHNQQLSRIDTSGVVGTWTARLDQLKRETVADDAAVRDLTDRAAQKRRDARLLYQQAVQDSAGDGVSRSAGCPVGGYCDQLVRRSRGLDTEAALLDRQAGDLLATQRAGRDARAAEQAQLTRQIGDQRLANNRAIEDDAGFGARTAAMWHLVTSDFWGVGVFYLGITLLLVSLDCAAVGLKFVSRGNAYERNEARIARRREHEAALLHEREIQDARSYGVAMAKVVAEGIEAATHDERVARESAERASAVLRRSVVVPDEVRRLTAHRGRHHRSLSGELVEGGGRHRRTPVFFREEDVRALPGLDSD</sequence>
<keyword evidence="1" id="KW-0472">Membrane</keyword>
<keyword evidence="1" id="KW-0812">Transmembrane</keyword>
<feature type="transmembrane region" description="Helical" evidence="1">
    <location>
        <begin position="27"/>
        <end position="50"/>
    </location>
</feature>
<dbReference type="RefSeq" id="WP_020513824.1">
    <property type="nucleotide sequence ID" value="NZ_JBIAZU010000005.1"/>
</dbReference>
<dbReference type="Proteomes" id="UP001602245">
    <property type="component" value="Unassembled WGS sequence"/>
</dbReference>
<dbReference type="Pfam" id="PF14362">
    <property type="entry name" value="DUF4407"/>
    <property type="match status" value="1"/>
</dbReference>
<feature type="transmembrane region" description="Helical" evidence="1">
    <location>
        <begin position="62"/>
        <end position="82"/>
    </location>
</feature>
<dbReference type="EMBL" id="JBIAZU010000005">
    <property type="protein sequence ID" value="MFF5293876.1"/>
    <property type="molecule type" value="Genomic_DNA"/>
</dbReference>